<dbReference type="SMART" id="SM00644">
    <property type="entry name" value="Ami_2"/>
    <property type="match status" value="1"/>
</dbReference>
<dbReference type="GO" id="GO:0008745">
    <property type="term" value="F:N-acetylmuramoyl-L-alanine amidase activity"/>
    <property type="evidence" value="ECO:0007669"/>
    <property type="project" value="InterPro"/>
</dbReference>
<dbReference type="InterPro" id="IPR006619">
    <property type="entry name" value="PGRP_domain_met/bac"/>
</dbReference>
<keyword evidence="8" id="KW-1185">Reference proteome</keyword>
<dbReference type="PANTHER" id="PTHR11022">
    <property type="entry name" value="PEPTIDOGLYCAN RECOGNITION PROTEIN"/>
    <property type="match status" value="1"/>
</dbReference>
<dbReference type="RefSeq" id="WP_166755051.1">
    <property type="nucleotide sequence ID" value="NZ_BAABJU010000012.1"/>
</dbReference>
<reference evidence="5" key="4">
    <citation type="submission" date="2024-05" db="EMBL/GenBank/DDBJ databases">
        <authorList>
            <person name="Sun Q."/>
            <person name="Zhou Y."/>
        </authorList>
    </citation>
    <scope>NUCLEOTIDE SEQUENCE</scope>
    <source>
        <strain evidence="5">CGMCC 4.5581</strain>
    </source>
</reference>
<evidence type="ECO:0000313" key="6">
    <source>
        <dbReference type="EMBL" id="NIH67696.1"/>
    </source>
</evidence>
<dbReference type="InterPro" id="IPR015510">
    <property type="entry name" value="PGRP"/>
</dbReference>
<evidence type="ECO:0000259" key="3">
    <source>
        <dbReference type="SMART" id="SM00644"/>
    </source>
</evidence>
<dbReference type="EMBL" id="JAAMPA010000001">
    <property type="protein sequence ID" value="NIH67696.1"/>
    <property type="molecule type" value="Genomic_DNA"/>
</dbReference>
<feature type="domain" description="Peptidoglycan recognition protein family" evidence="4">
    <location>
        <begin position="197"/>
        <end position="345"/>
    </location>
</feature>
<reference evidence="8" key="2">
    <citation type="journal article" date="2019" name="Int. J. Syst. Evol. Microbiol.">
        <title>The Global Catalogue of Microorganisms (GCM) 10K type strain sequencing project: providing services to taxonomists for standard genome sequencing and annotation.</title>
        <authorList>
            <consortium name="The Broad Institute Genomics Platform"/>
            <consortium name="The Broad Institute Genome Sequencing Center for Infectious Disease"/>
            <person name="Wu L."/>
            <person name="Ma J."/>
        </authorList>
    </citation>
    <scope>NUCLEOTIDE SEQUENCE [LARGE SCALE GENOMIC DNA]</scope>
    <source>
        <strain evidence="8">CGMCC 4.5581</strain>
    </source>
</reference>
<name>A0A846LJ84_9ACTN</name>
<sequence>MRRIMTALLAFLAISGTLVVLPVYAAPLPEAEPVSTSSTEVAMGSLEEPAPAADVQEGTTDPVVGVAEDAPTLTIRKTPVPEFSLVGVTWAHDPAVADTVVQVRVQDAAGAWGPWTEVEPETADQGATVDTGAELRSGTAPLWTGPSIGAEVELVTRSGTQPTDVRLDLIDPGTSAADASLTAPAVEGTAHAALSMPDVHSRAQWGADESLRTWKPQYAATIKAATLHHTADSNSYTADQVPAILRSIYRYHTVSLGWGDIGYNVIVDKFGRLFEGRYGGLQSTVVGAHAGGFNTATFGVSMLGNYDTAATTPAMVDAVAAIIAWKFSLYGVDPRGTTVLTSSGGGTSRYKAGSKVTLPTIFGHRDVGSTACPGRYGYVQLGAIRTKVTARLQAAAPVQTISSRYASEPALQQALGSPVGAEQSQDGVVWQVYRNGRLYSSPGTGVHLVWGAVLARYLAAGGPPALGAPTSDELGTPDGVGRYNLFAKAASVYWTPQHGAQVVWGGVREEWQRTGWETGPLGYPTGGEEVISRRRGTYQQFERGTVYWSPATGAHEVHGSIAAVWRSRGGVDSPLGLPTSGEMETPDGQGRYNHFANGASIYYAPSTGVRVVWGGVREVWARLRWESGPLGYPRTDEALTAAGDGTQQQFDGGGVYWTPVTGAHEVHGVIGQAYLAAGGDKALGVPISDELRAPDGVGYYNHLAKGASIYFTPATGAHVVGGSVRDVWGALGWERGVLGYPTTGETASAVSGARVTAFTGGRVYRSSKTGTRAVFGAIGAEYLRRGAEASWLGLPTSDEYRVKGGIRQAFQGGTVTVVLATGRMVVARR</sequence>
<keyword evidence="2" id="KW-0732">Signal</keyword>
<dbReference type="Proteomes" id="UP000552836">
    <property type="component" value="Unassembled WGS sequence"/>
</dbReference>
<dbReference type="Proteomes" id="UP000648663">
    <property type="component" value="Unassembled WGS sequence"/>
</dbReference>
<organism evidence="6 7">
    <name type="scientific">Modestobacter marinus</name>
    <dbReference type="NCBI Taxonomy" id="477641"/>
    <lineage>
        <taxon>Bacteria</taxon>
        <taxon>Bacillati</taxon>
        <taxon>Actinomycetota</taxon>
        <taxon>Actinomycetes</taxon>
        <taxon>Geodermatophilales</taxon>
        <taxon>Geodermatophilaceae</taxon>
        <taxon>Modestobacter</taxon>
    </lineage>
</organism>
<evidence type="ECO:0000259" key="4">
    <source>
        <dbReference type="SMART" id="SM00701"/>
    </source>
</evidence>
<dbReference type="SUPFAM" id="SSF55846">
    <property type="entry name" value="N-acetylmuramoyl-L-alanine amidase-like"/>
    <property type="match status" value="1"/>
</dbReference>
<dbReference type="PANTHER" id="PTHR11022:SF41">
    <property type="entry name" value="PEPTIDOGLYCAN-RECOGNITION PROTEIN LC-RELATED"/>
    <property type="match status" value="1"/>
</dbReference>
<dbReference type="EMBL" id="BMMI01000005">
    <property type="protein sequence ID" value="GGL72039.1"/>
    <property type="molecule type" value="Genomic_DNA"/>
</dbReference>
<evidence type="ECO:0000313" key="7">
    <source>
        <dbReference type="Proteomes" id="UP000552836"/>
    </source>
</evidence>
<dbReference type="GO" id="GO:0009253">
    <property type="term" value="P:peptidoglycan catabolic process"/>
    <property type="evidence" value="ECO:0007669"/>
    <property type="project" value="InterPro"/>
</dbReference>
<evidence type="ECO:0000256" key="1">
    <source>
        <dbReference type="ARBA" id="ARBA00007553"/>
    </source>
</evidence>
<dbReference type="Gene3D" id="3.40.80.10">
    <property type="entry name" value="Peptidoglycan recognition protein-like"/>
    <property type="match status" value="1"/>
</dbReference>
<feature type="chain" id="PRO_5033042029" evidence="2">
    <location>
        <begin position="26"/>
        <end position="829"/>
    </location>
</feature>
<feature type="signal peptide" evidence="2">
    <location>
        <begin position="1"/>
        <end position="25"/>
    </location>
</feature>
<gene>
    <name evidence="6" type="ORF">FB380_002142</name>
    <name evidence="5" type="ORF">GCM10011589_30440</name>
</gene>
<accession>A0A846LJ84</accession>
<dbReference type="InterPro" id="IPR002502">
    <property type="entry name" value="Amidase_domain"/>
</dbReference>
<dbReference type="Pfam" id="PF08310">
    <property type="entry name" value="LGFP"/>
    <property type="match status" value="8"/>
</dbReference>
<dbReference type="SMART" id="SM00701">
    <property type="entry name" value="PGRP"/>
    <property type="match status" value="1"/>
</dbReference>
<evidence type="ECO:0000256" key="2">
    <source>
        <dbReference type="SAM" id="SignalP"/>
    </source>
</evidence>
<dbReference type="Pfam" id="PF01510">
    <property type="entry name" value="Amidase_2"/>
    <property type="match status" value="1"/>
</dbReference>
<dbReference type="InterPro" id="IPR013207">
    <property type="entry name" value="LGFP"/>
</dbReference>
<dbReference type="CDD" id="cd06583">
    <property type="entry name" value="PGRP"/>
    <property type="match status" value="1"/>
</dbReference>
<proteinExistence type="inferred from homology"/>
<reference evidence="6 7" key="3">
    <citation type="submission" date="2020-02" db="EMBL/GenBank/DDBJ databases">
        <title>Sequencing the genomes of 1000 actinobacteria strains.</title>
        <authorList>
            <person name="Klenk H.-P."/>
        </authorList>
    </citation>
    <scope>NUCLEOTIDE SEQUENCE [LARGE SCALE GENOMIC DNA]</scope>
    <source>
        <strain evidence="6 7">DSM 45201</strain>
    </source>
</reference>
<dbReference type="AlphaFoldDB" id="A0A846LJ84"/>
<comment type="caution">
    <text evidence="6">The sequence shown here is derived from an EMBL/GenBank/DDBJ whole genome shotgun (WGS) entry which is preliminary data.</text>
</comment>
<evidence type="ECO:0000313" key="8">
    <source>
        <dbReference type="Proteomes" id="UP000648663"/>
    </source>
</evidence>
<evidence type="ECO:0000313" key="5">
    <source>
        <dbReference type="EMBL" id="GGL72039.1"/>
    </source>
</evidence>
<protein>
    <submittedName>
        <fullName evidence="6">Uncharacterized protein with LGFP repeats</fullName>
    </submittedName>
</protein>
<comment type="similarity">
    <text evidence="1">Belongs to the N-acetylmuramoyl-L-alanine amidase 2 family.</text>
</comment>
<dbReference type="GO" id="GO:0008270">
    <property type="term" value="F:zinc ion binding"/>
    <property type="evidence" value="ECO:0007669"/>
    <property type="project" value="InterPro"/>
</dbReference>
<feature type="domain" description="N-acetylmuramoyl-L-alanine amidase" evidence="3">
    <location>
        <begin position="213"/>
        <end position="374"/>
    </location>
</feature>
<dbReference type="InterPro" id="IPR036505">
    <property type="entry name" value="Amidase/PGRP_sf"/>
</dbReference>
<reference evidence="5" key="1">
    <citation type="journal article" date="2014" name="Int. J. Syst. Evol. Microbiol.">
        <title>Complete genome of a new Firmicutes species belonging to the dominant human colonic microbiota ('Ruminococcus bicirculans') reveals two chromosomes and a selective capacity to utilize plant glucans.</title>
        <authorList>
            <consortium name="NISC Comparative Sequencing Program"/>
            <person name="Wegmann U."/>
            <person name="Louis P."/>
            <person name="Goesmann A."/>
            <person name="Henrissat B."/>
            <person name="Duncan S.H."/>
            <person name="Flint H.J."/>
        </authorList>
    </citation>
    <scope>NUCLEOTIDE SEQUENCE</scope>
    <source>
        <strain evidence="5">CGMCC 4.5581</strain>
    </source>
</reference>